<proteinExistence type="predicted"/>
<evidence type="ECO:0000313" key="1">
    <source>
        <dbReference type="EMBL" id="SUZ93797.1"/>
    </source>
</evidence>
<organism evidence="1">
    <name type="scientific">marine metagenome</name>
    <dbReference type="NCBI Taxonomy" id="408172"/>
    <lineage>
        <taxon>unclassified sequences</taxon>
        <taxon>metagenomes</taxon>
        <taxon>ecological metagenomes</taxon>
    </lineage>
</organism>
<sequence length="109" mass="11248">MPNTFQRVQHDLTTSLATAYTCPGSTTAIVIGFRITNIDGTNSVNVEATVGASGSGKYYIAPNTPLPAGSSLSAMDGGEKLVLEETEIIQLKASVASDASAQISILEIS</sequence>
<gene>
    <name evidence="1" type="ORF">METZ01_LOCUS46651</name>
</gene>
<dbReference type="AlphaFoldDB" id="A0A381RV08"/>
<reference evidence="1" key="1">
    <citation type="submission" date="2018-05" db="EMBL/GenBank/DDBJ databases">
        <authorList>
            <person name="Lanie J.A."/>
            <person name="Ng W.-L."/>
            <person name="Kazmierczak K.M."/>
            <person name="Andrzejewski T.M."/>
            <person name="Davidsen T.M."/>
            <person name="Wayne K.J."/>
            <person name="Tettelin H."/>
            <person name="Glass J.I."/>
            <person name="Rusch D."/>
            <person name="Podicherti R."/>
            <person name="Tsui H.-C.T."/>
            <person name="Winkler M.E."/>
        </authorList>
    </citation>
    <scope>NUCLEOTIDE SEQUENCE</scope>
</reference>
<protein>
    <submittedName>
        <fullName evidence="1">Uncharacterized protein</fullName>
    </submittedName>
</protein>
<name>A0A381RV08_9ZZZZ</name>
<dbReference type="EMBL" id="UINC01002178">
    <property type="protein sequence ID" value="SUZ93797.1"/>
    <property type="molecule type" value="Genomic_DNA"/>
</dbReference>
<accession>A0A381RV08</accession>